<evidence type="ECO:0000313" key="3">
    <source>
        <dbReference type="EMBL" id="AVK76942.1"/>
    </source>
</evidence>
<name>A0A2U7UEX0_9VIRU</name>
<dbReference type="RefSeq" id="YP_009480938.1">
    <property type="nucleotide sequence ID" value="NC_037665.1"/>
</dbReference>
<keyword evidence="2" id="KW-1133">Transmembrane helix</keyword>
<feature type="region of interest" description="Disordered" evidence="1">
    <location>
        <begin position="202"/>
        <end position="225"/>
    </location>
</feature>
<accession>A0A2U7UEX0</accession>
<dbReference type="KEGG" id="vg:36841397"/>
<organism evidence="3">
    <name type="scientific">Pandoravirus macleodensis</name>
    <dbReference type="NCBI Taxonomy" id="2107707"/>
    <lineage>
        <taxon>Viruses</taxon>
        <taxon>Pandoravirus</taxon>
    </lineage>
</organism>
<protein>
    <submittedName>
        <fullName evidence="3">Uncharacterized protein</fullName>
    </submittedName>
</protein>
<sequence>MSSPVAYRPEAWAYVDQRGMRSGAAVAPSDAGPHVNAGNNANADGAYCDRRTATYVDECGRPCAAPMTPRIRWSPPPSQPGGMTGLYDVNQTATPDMALIIERLLDDLDREREARARAEERTTVTTTTAASSFTTTPPVPGAAPGTAVITQHVQTPIHQQALPPVQQQQLTLPPGAPPSYAPSAFVGAPAAAPSALVGGIGGNTSPSAPTTTSTMAAASAAPSPPGTTSNRTLLLALIPVVIILLLFGAWVVWRLSGIERRLTALTATHASSAGALPLVSPVVSSVTTAPAITPAAPQPSRGMLAVDTNNQYYYARPIVP</sequence>
<feature type="compositionally biased region" description="Low complexity" evidence="1">
    <location>
        <begin position="123"/>
        <end position="139"/>
    </location>
</feature>
<feature type="region of interest" description="Disordered" evidence="1">
    <location>
        <begin position="116"/>
        <end position="139"/>
    </location>
</feature>
<evidence type="ECO:0000256" key="2">
    <source>
        <dbReference type="SAM" id="Phobius"/>
    </source>
</evidence>
<reference evidence="3" key="1">
    <citation type="journal article" date="2018" name="Nat. Commun.">
        <title>Diversity and evolution of the emerging Pandoraviridae family.</title>
        <authorList>
            <person name="Legendre M."/>
            <person name="Fabre E."/>
            <person name="Poirot O."/>
            <person name="Jeudy S."/>
            <person name="Lartigue A."/>
            <person name="Alempic J.M."/>
            <person name="Beucher L."/>
            <person name="Philippe N."/>
            <person name="Bertaux L."/>
            <person name="Christo-Foroux E."/>
            <person name="Labadie K."/>
            <person name="Coute Y."/>
            <person name="Abergel C."/>
            <person name="Claverie J.M."/>
        </authorList>
    </citation>
    <scope>NUCLEOTIDE SEQUENCE [LARGE SCALE GENOMIC DNA]</scope>
    <source>
        <strain evidence="3">Macleodensis</strain>
    </source>
</reference>
<feature type="transmembrane region" description="Helical" evidence="2">
    <location>
        <begin position="233"/>
        <end position="253"/>
    </location>
</feature>
<dbReference type="Proteomes" id="UP000249758">
    <property type="component" value="Segment"/>
</dbReference>
<keyword evidence="2" id="KW-0812">Transmembrane</keyword>
<evidence type="ECO:0000256" key="1">
    <source>
        <dbReference type="SAM" id="MobiDB-lite"/>
    </source>
</evidence>
<keyword evidence="2" id="KW-0472">Membrane</keyword>
<gene>
    <name evidence="3" type="ORF">pmac_cds_254</name>
</gene>
<dbReference type="GeneID" id="36841397"/>
<dbReference type="EMBL" id="MG011691">
    <property type="protein sequence ID" value="AVK76942.1"/>
    <property type="molecule type" value="Genomic_DNA"/>
</dbReference>
<feature type="compositionally biased region" description="Low complexity" evidence="1">
    <location>
        <begin position="204"/>
        <end position="225"/>
    </location>
</feature>
<proteinExistence type="predicted"/>